<gene>
    <name evidence="2" type="ORF">GCM10023183_22680</name>
</gene>
<evidence type="ECO:0000313" key="3">
    <source>
        <dbReference type="Proteomes" id="UP001501844"/>
    </source>
</evidence>
<evidence type="ECO:0000313" key="2">
    <source>
        <dbReference type="EMBL" id="GAA4307049.1"/>
    </source>
</evidence>
<reference evidence="3" key="1">
    <citation type="journal article" date="2019" name="Int. J. Syst. Evol. Microbiol.">
        <title>The Global Catalogue of Microorganisms (GCM) 10K type strain sequencing project: providing services to taxonomists for standard genome sequencing and annotation.</title>
        <authorList>
            <consortium name="The Broad Institute Genomics Platform"/>
            <consortium name="The Broad Institute Genome Sequencing Center for Infectious Disease"/>
            <person name="Wu L."/>
            <person name="Ma J."/>
        </authorList>
    </citation>
    <scope>NUCLEOTIDE SEQUENCE [LARGE SCALE GENOMIC DNA]</scope>
    <source>
        <strain evidence="3">JCM 17917</strain>
    </source>
</reference>
<feature type="region of interest" description="Disordered" evidence="1">
    <location>
        <begin position="20"/>
        <end position="88"/>
    </location>
</feature>
<name>A0ABP8FM73_9BACT</name>
<feature type="compositionally biased region" description="Low complexity" evidence="1">
    <location>
        <begin position="66"/>
        <end position="79"/>
    </location>
</feature>
<accession>A0ABP8FM73</accession>
<evidence type="ECO:0000256" key="1">
    <source>
        <dbReference type="SAM" id="MobiDB-lite"/>
    </source>
</evidence>
<keyword evidence="3" id="KW-1185">Reference proteome</keyword>
<sequence length="88" mass="8887">MPFFVAGALLVGSACNTYTASTDVDDKGTGYGLTDNQAGTGHNSSDAVAEANSKATLANPETQSPKDTTAVTKDTTATTAKKDTAAKK</sequence>
<comment type="caution">
    <text evidence="2">The sequence shown here is derived from an EMBL/GenBank/DDBJ whole genome shotgun (WGS) entry which is preliminary data.</text>
</comment>
<dbReference type="EMBL" id="BAABGX010000002">
    <property type="protein sequence ID" value="GAA4307049.1"/>
    <property type="molecule type" value="Genomic_DNA"/>
</dbReference>
<feature type="compositionally biased region" description="Polar residues" evidence="1">
    <location>
        <begin position="53"/>
        <end position="65"/>
    </location>
</feature>
<feature type="compositionally biased region" description="Polar residues" evidence="1">
    <location>
        <begin position="34"/>
        <end position="46"/>
    </location>
</feature>
<dbReference type="Proteomes" id="UP001501844">
    <property type="component" value="Unassembled WGS sequence"/>
</dbReference>
<proteinExistence type="predicted"/>
<evidence type="ECO:0008006" key="4">
    <source>
        <dbReference type="Google" id="ProtNLM"/>
    </source>
</evidence>
<protein>
    <recommendedName>
        <fullName evidence="4">Entericidin</fullName>
    </recommendedName>
</protein>
<organism evidence="2 3">
    <name type="scientific">Nibribacter koreensis</name>
    <dbReference type="NCBI Taxonomy" id="1084519"/>
    <lineage>
        <taxon>Bacteria</taxon>
        <taxon>Pseudomonadati</taxon>
        <taxon>Bacteroidota</taxon>
        <taxon>Cytophagia</taxon>
        <taxon>Cytophagales</taxon>
        <taxon>Hymenobacteraceae</taxon>
        <taxon>Nibribacter</taxon>
    </lineage>
</organism>